<organism evidence="1 2">
    <name type="scientific">Oculimacula yallundae</name>
    <dbReference type="NCBI Taxonomy" id="86028"/>
    <lineage>
        <taxon>Eukaryota</taxon>
        <taxon>Fungi</taxon>
        <taxon>Dikarya</taxon>
        <taxon>Ascomycota</taxon>
        <taxon>Pezizomycotina</taxon>
        <taxon>Leotiomycetes</taxon>
        <taxon>Helotiales</taxon>
        <taxon>Ploettnerulaceae</taxon>
        <taxon>Oculimacula</taxon>
    </lineage>
</organism>
<dbReference type="EMBL" id="JAZHXI010000009">
    <property type="protein sequence ID" value="KAL2068321.1"/>
    <property type="molecule type" value="Genomic_DNA"/>
</dbReference>
<sequence>MYKSIVVPLMKTHRHHNQPVFYEQPLQGPLENLAPIASKLVILHRQPQQCCSRTLFSLFSAVRQSPMPSLLFGLPATSRSAIIASGEERNGTLINRALPSGCVQAHCGGVKGTTGDSWKTFYEITVEHNGRLIFHLIASSSTKREWHGIRDPNGNQWGLEMKGDCVSLNYLNTIQPEYGWIGLSRPDTRSRTEKNGGWCVENKSGPKCVDAKYWESTFRDYGQCGQWANPPLCNNYVRGGFCGVRVGIDRIVWKAVGIYV</sequence>
<comment type="caution">
    <text evidence="1">The sequence shown here is derived from an EMBL/GenBank/DDBJ whole genome shotgun (WGS) entry which is preliminary data.</text>
</comment>
<evidence type="ECO:0000313" key="2">
    <source>
        <dbReference type="Proteomes" id="UP001595075"/>
    </source>
</evidence>
<accession>A0ABR4CED0</accession>
<reference evidence="1 2" key="1">
    <citation type="journal article" date="2024" name="Commun. Biol.">
        <title>Comparative genomic analysis of thermophilic fungi reveals convergent evolutionary adaptations and gene losses.</title>
        <authorList>
            <person name="Steindorff A.S."/>
            <person name="Aguilar-Pontes M.V."/>
            <person name="Robinson A.J."/>
            <person name="Andreopoulos B."/>
            <person name="LaButti K."/>
            <person name="Kuo A."/>
            <person name="Mondo S."/>
            <person name="Riley R."/>
            <person name="Otillar R."/>
            <person name="Haridas S."/>
            <person name="Lipzen A."/>
            <person name="Grimwood J."/>
            <person name="Schmutz J."/>
            <person name="Clum A."/>
            <person name="Reid I.D."/>
            <person name="Moisan M.C."/>
            <person name="Butler G."/>
            <person name="Nguyen T.T.M."/>
            <person name="Dewar K."/>
            <person name="Conant G."/>
            <person name="Drula E."/>
            <person name="Henrissat B."/>
            <person name="Hansel C."/>
            <person name="Singer S."/>
            <person name="Hutchinson M.I."/>
            <person name="de Vries R.P."/>
            <person name="Natvig D.O."/>
            <person name="Powell A.J."/>
            <person name="Tsang A."/>
            <person name="Grigoriev I.V."/>
        </authorList>
    </citation>
    <scope>NUCLEOTIDE SEQUENCE [LARGE SCALE GENOMIC DNA]</scope>
    <source>
        <strain evidence="1 2">CBS 494.80</strain>
    </source>
</reference>
<protein>
    <submittedName>
        <fullName evidence="1">Uncharacterized protein</fullName>
    </submittedName>
</protein>
<keyword evidence="2" id="KW-1185">Reference proteome</keyword>
<name>A0ABR4CED0_9HELO</name>
<dbReference type="Proteomes" id="UP001595075">
    <property type="component" value="Unassembled WGS sequence"/>
</dbReference>
<proteinExistence type="predicted"/>
<evidence type="ECO:0000313" key="1">
    <source>
        <dbReference type="EMBL" id="KAL2068321.1"/>
    </source>
</evidence>
<gene>
    <name evidence="1" type="ORF">VTL71DRAFT_16419</name>
</gene>